<dbReference type="OrthoDB" id="8478628at2"/>
<dbReference type="Pfam" id="PF07310">
    <property type="entry name" value="PAS_5"/>
    <property type="match status" value="1"/>
</dbReference>
<name>A0A074JK18_9RHOB</name>
<gene>
    <name evidence="1" type="ORF">TP2_01425</name>
</gene>
<dbReference type="InterPro" id="IPR009922">
    <property type="entry name" value="DUF1457"/>
</dbReference>
<reference evidence="1 2" key="1">
    <citation type="submission" date="2013-07" db="EMBL/GenBank/DDBJ databases">
        <title>Thioclava pacifica DSM 10166 Genome Sequencing.</title>
        <authorList>
            <person name="Lai Q."/>
            <person name="Shao Z."/>
        </authorList>
    </citation>
    <scope>NUCLEOTIDE SEQUENCE [LARGE SCALE GENOMIC DNA]</scope>
    <source>
        <strain evidence="1 2">DSM 10166</strain>
    </source>
</reference>
<evidence type="ECO:0000313" key="2">
    <source>
        <dbReference type="Proteomes" id="UP000027432"/>
    </source>
</evidence>
<dbReference type="EMBL" id="AUND01000001">
    <property type="protein sequence ID" value="KEO56210.1"/>
    <property type="molecule type" value="Genomic_DNA"/>
</dbReference>
<dbReference type="Proteomes" id="UP000027432">
    <property type="component" value="Unassembled WGS sequence"/>
</dbReference>
<comment type="caution">
    <text evidence="1">The sequence shown here is derived from an EMBL/GenBank/DDBJ whole genome shotgun (WGS) entry which is preliminary data.</text>
</comment>
<dbReference type="AlphaFoldDB" id="A0A074JK18"/>
<dbReference type="RefSeq" id="WP_038072557.1">
    <property type="nucleotide sequence ID" value="NZ_AUND01000001.1"/>
</dbReference>
<organism evidence="1 2">
    <name type="scientific">Thioclava pacifica DSM 10166</name>
    <dbReference type="NCBI Taxonomy" id="1353537"/>
    <lineage>
        <taxon>Bacteria</taxon>
        <taxon>Pseudomonadati</taxon>
        <taxon>Pseudomonadota</taxon>
        <taxon>Alphaproteobacteria</taxon>
        <taxon>Rhodobacterales</taxon>
        <taxon>Paracoccaceae</taxon>
        <taxon>Thioclava</taxon>
    </lineage>
</organism>
<sequence length="239" mass="26448">MERDTDKTILRLGAGTGRRVANELRAYWEALRAGRPMPSRAEIDPRGINRALEFSFILERVAPGIARFRLAGMHLNDLMGMEVRGMPLTSFFTPEARKGVAEMTEAVFASPAIAEARLSADRSLGRSALSAQLLILPLTSDFGDVSRALGCFVAEGEIGRSPRRFELIQSQTHLLATNRPITPAQLAPEPLRPEALHAAPMGFAEAQARYEPPRKTPAEHFAEMTPDERRAMFRVVRES</sequence>
<keyword evidence="2" id="KW-1185">Reference proteome</keyword>
<protein>
    <recommendedName>
        <fullName evidence="3">PAS domain-containing protein</fullName>
    </recommendedName>
</protein>
<accession>A0A074JK18</accession>
<dbReference type="eggNOG" id="COG5388">
    <property type="taxonomic scope" value="Bacteria"/>
</dbReference>
<evidence type="ECO:0008006" key="3">
    <source>
        <dbReference type="Google" id="ProtNLM"/>
    </source>
</evidence>
<proteinExistence type="predicted"/>
<evidence type="ECO:0000313" key="1">
    <source>
        <dbReference type="EMBL" id="KEO56210.1"/>
    </source>
</evidence>
<dbReference type="STRING" id="1353537.TP2_01425"/>